<dbReference type="Proteomes" id="UP001530377">
    <property type="component" value="Unassembled WGS sequence"/>
</dbReference>
<evidence type="ECO:0000313" key="2">
    <source>
        <dbReference type="EMBL" id="KAL3826877.1"/>
    </source>
</evidence>
<accession>A0ABD3SQJ9</accession>
<protein>
    <submittedName>
        <fullName evidence="2">Uncharacterized protein</fullName>
    </submittedName>
</protein>
<dbReference type="PANTHER" id="PTHR12824:SF8">
    <property type="entry name" value="GXIVSPLA2, ISOFORM A"/>
    <property type="match status" value="1"/>
</dbReference>
<keyword evidence="1" id="KW-0732">Signal</keyword>
<feature type="chain" id="PRO_5044840425" evidence="1">
    <location>
        <begin position="20"/>
        <end position="253"/>
    </location>
</feature>
<dbReference type="AlphaFoldDB" id="A0ABD3SQJ9"/>
<proteinExistence type="predicted"/>
<comment type="caution">
    <text evidence="2">The sequence shown here is derived from an EMBL/GenBank/DDBJ whole genome shotgun (WGS) entry which is preliminary data.</text>
</comment>
<reference evidence="2 3" key="1">
    <citation type="submission" date="2024-10" db="EMBL/GenBank/DDBJ databases">
        <title>Updated reference genomes for cyclostephanoid diatoms.</title>
        <authorList>
            <person name="Roberts W.R."/>
            <person name="Alverson A.J."/>
        </authorList>
    </citation>
    <scope>NUCLEOTIDE SEQUENCE [LARGE SCALE GENOMIC DNA]</scope>
    <source>
        <strain evidence="2 3">AJA228-03</strain>
    </source>
</reference>
<gene>
    <name evidence="2" type="ORF">ACHAXA_000845</name>
</gene>
<dbReference type="PANTHER" id="PTHR12824">
    <property type="entry name" value="GROUP XII SECRETORY PHOSPHOLIPASE A2 FAMILY MEMBER"/>
    <property type="match status" value="1"/>
</dbReference>
<dbReference type="EMBL" id="JALLPB020000012">
    <property type="protein sequence ID" value="KAL3826877.1"/>
    <property type="molecule type" value="Genomic_DNA"/>
</dbReference>
<keyword evidence="3" id="KW-1185">Reference proteome</keyword>
<sequence>MRHILLLVAVLAGAFFCHANDDDGDMPSTPGGTSSDSNDIFGKDQVCPNFSSCPKPYVPISKWPLVITSTGCQSGGGMGMMTLGGGDDYRHIEHCCHHKNACYQLCGSTKRTCDAELEKCMNLGCDTLHGYSPAKLSSMTNEEIKKEKDGCMRTKSIVQMIGKFGGCKEFDMLQRSACECVDGDKVGEKMGRLFRSFYKKFNPEGVSKVKGLLEKANGKRSMYNKILYGLVKKYPDSIKKKVLEMPASFKMDL</sequence>
<evidence type="ECO:0000256" key="1">
    <source>
        <dbReference type="SAM" id="SignalP"/>
    </source>
</evidence>
<feature type="signal peptide" evidence="1">
    <location>
        <begin position="1"/>
        <end position="19"/>
    </location>
</feature>
<name>A0ABD3SQJ9_9STRA</name>
<dbReference type="InterPro" id="IPR010711">
    <property type="entry name" value="PLA2G12"/>
</dbReference>
<organism evidence="2 3">
    <name type="scientific">Cyclostephanos tholiformis</name>
    <dbReference type="NCBI Taxonomy" id="382380"/>
    <lineage>
        <taxon>Eukaryota</taxon>
        <taxon>Sar</taxon>
        <taxon>Stramenopiles</taxon>
        <taxon>Ochrophyta</taxon>
        <taxon>Bacillariophyta</taxon>
        <taxon>Coscinodiscophyceae</taxon>
        <taxon>Thalassiosirophycidae</taxon>
        <taxon>Stephanodiscales</taxon>
        <taxon>Stephanodiscaceae</taxon>
        <taxon>Cyclostephanos</taxon>
    </lineage>
</organism>
<evidence type="ECO:0000313" key="3">
    <source>
        <dbReference type="Proteomes" id="UP001530377"/>
    </source>
</evidence>